<keyword evidence="4" id="KW-1185">Reference proteome</keyword>
<protein>
    <recommendedName>
        <fullName evidence="1 2">Sodium/glutamate symporter</fullName>
    </recommendedName>
</protein>
<keyword evidence="1" id="KW-0769">Symport</keyword>
<feature type="transmembrane region" description="Helical" evidence="1">
    <location>
        <begin position="281"/>
        <end position="300"/>
    </location>
</feature>
<evidence type="ECO:0000313" key="3">
    <source>
        <dbReference type="EMBL" id="SET48412.1"/>
    </source>
</evidence>
<feature type="transmembrane region" description="Helical" evidence="1">
    <location>
        <begin position="35"/>
        <end position="58"/>
    </location>
</feature>
<feature type="transmembrane region" description="Helical" evidence="1">
    <location>
        <begin position="215"/>
        <end position="233"/>
    </location>
</feature>
<feature type="transmembrane region" description="Helical" evidence="1">
    <location>
        <begin position="370"/>
        <end position="398"/>
    </location>
</feature>
<keyword evidence="1" id="KW-0915">Sodium</keyword>
<evidence type="ECO:0000256" key="2">
    <source>
        <dbReference type="NCBIfam" id="TIGR00210"/>
    </source>
</evidence>
<dbReference type="HAMAP" id="MF_02062">
    <property type="entry name" value="GltS"/>
    <property type="match status" value="1"/>
</dbReference>
<evidence type="ECO:0000313" key="4">
    <source>
        <dbReference type="Proteomes" id="UP000199308"/>
    </source>
</evidence>
<name>A0A1I0EU79_THASX</name>
<comment type="function">
    <text evidence="1">Catalyzes the sodium-dependent transport of glutamate.</text>
</comment>
<keyword evidence="1" id="KW-0739">Sodium transport</keyword>
<dbReference type="Proteomes" id="UP000199308">
    <property type="component" value="Unassembled WGS sequence"/>
</dbReference>
<comment type="similarity">
    <text evidence="1">Belongs to the glutamate:Na(+) symporter (ESS) (TC 2.A.27) family.</text>
</comment>
<dbReference type="GO" id="GO:0005886">
    <property type="term" value="C:plasma membrane"/>
    <property type="evidence" value="ECO:0007669"/>
    <property type="project" value="UniProtKB-SubCell"/>
</dbReference>
<dbReference type="RefSeq" id="WP_093329610.1">
    <property type="nucleotide sequence ID" value="NZ_AP027363.1"/>
</dbReference>
<sequence length="403" mass="43043">MVEFSGFMSVTIGILVLFVGRRLTQKFKLLNEYSIPEPVSGGLLCCILLTLLYFVFNVEVTFDLAARDLFLVYFFTTIGINASIQDLFKGGKPLLVLLAITVVFMICQNLVSIAIAKGLDLSPAIGLLGGSVSLIGGHGTAIAWAPNIATQFNLDNAMEVGVACATFGLILASVVGGPMAKHLINANKLTLPQQASEESKGDVIAADQQINAYDFLEAVFAIHMCIILGYVLNNVLLELGLALPLFVTCLMAGIIFTNAFPKHFFKIFSGGWPSKSPSMALVAEISLGTFLAMSLMSMQLWTLFDLAGSLLAILSGQVLLILLLVKYVVFPIMGRNYEAAVISAGFCGYGLGATPTAMANMSAVAKQYGPAHMCFIIVPLVCAFFIDLVNAALIPLFIQLIAA</sequence>
<organism evidence="3 4">
    <name type="scientific">Thalassotalea agarivorans</name>
    <name type="common">Thalassomonas agarivorans</name>
    <dbReference type="NCBI Taxonomy" id="349064"/>
    <lineage>
        <taxon>Bacteria</taxon>
        <taxon>Pseudomonadati</taxon>
        <taxon>Pseudomonadota</taxon>
        <taxon>Gammaproteobacteria</taxon>
        <taxon>Alteromonadales</taxon>
        <taxon>Colwelliaceae</taxon>
        <taxon>Thalassotalea</taxon>
    </lineage>
</organism>
<dbReference type="InterPro" id="IPR004445">
    <property type="entry name" value="GltS"/>
</dbReference>
<keyword evidence="1" id="KW-0813">Transport</keyword>
<dbReference type="STRING" id="349064.SAMN05660429_01922"/>
<keyword evidence="1" id="KW-0812">Transmembrane</keyword>
<dbReference type="PANTHER" id="PTHR36178">
    <property type="entry name" value="SLR0625 PROTEIN"/>
    <property type="match status" value="1"/>
</dbReference>
<dbReference type="PANTHER" id="PTHR36178:SF1">
    <property type="entry name" value="SODIUM_GLUTAMATE SYMPORTER"/>
    <property type="match status" value="1"/>
</dbReference>
<feature type="transmembrane region" description="Helical" evidence="1">
    <location>
        <begin position="160"/>
        <end position="180"/>
    </location>
</feature>
<dbReference type="OrthoDB" id="4921038at2"/>
<keyword evidence="1" id="KW-1003">Cell membrane</keyword>
<keyword evidence="1" id="KW-0406">Ion transport</keyword>
<comment type="subcellular location">
    <subcellularLocation>
        <location evidence="1">Cell inner membrane</location>
        <topology evidence="1">Multi-pass membrane protein</topology>
    </subcellularLocation>
</comment>
<keyword evidence="1" id="KW-1133">Transmembrane helix</keyword>
<gene>
    <name evidence="1" type="primary">gltS</name>
    <name evidence="3" type="ORF">SAMN05660429_01922</name>
</gene>
<proteinExistence type="inferred from homology"/>
<feature type="transmembrane region" description="Helical" evidence="1">
    <location>
        <begin position="239"/>
        <end position="260"/>
    </location>
</feature>
<dbReference type="EMBL" id="FOHK01000008">
    <property type="protein sequence ID" value="SET48412.1"/>
    <property type="molecule type" value="Genomic_DNA"/>
</dbReference>
<evidence type="ECO:0000256" key="1">
    <source>
        <dbReference type="HAMAP-Rule" id="MF_02062"/>
    </source>
</evidence>
<feature type="transmembrane region" description="Helical" evidence="1">
    <location>
        <begin position="337"/>
        <end position="358"/>
    </location>
</feature>
<keyword evidence="1" id="KW-0472">Membrane</keyword>
<dbReference type="AlphaFoldDB" id="A0A1I0EU79"/>
<dbReference type="GO" id="GO:0015813">
    <property type="term" value="P:L-glutamate transmembrane transport"/>
    <property type="evidence" value="ECO:0007669"/>
    <property type="project" value="UniProtKB-UniRule"/>
</dbReference>
<keyword evidence="1" id="KW-0029">Amino-acid transport</keyword>
<keyword evidence="1" id="KW-0997">Cell inner membrane</keyword>
<feature type="transmembrane region" description="Helical" evidence="1">
    <location>
        <begin position="6"/>
        <end position="23"/>
    </location>
</feature>
<feature type="transmembrane region" description="Helical" evidence="1">
    <location>
        <begin position="64"/>
        <end position="82"/>
    </location>
</feature>
<feature type="transmembrane region" description="Helical" evidence="1">
    <location>
        <begin position="94"/>
        <end position="116"/>
    </location>
</feature>
<feature type="transmembrane region" description="Helical" evidence="1">
    <location>
        <begin position="306"/>
        <end position="325"/>
    </location>
</feature>
<dbReference type="GO" id="GO:0015501">
    <property type="term" value="F:glutamate:sodium symporter activity"/>
    <property type="evidence" value="ECO:0007669"/>
    <property type="project" value="UniProtKB-UniRule"/>
</dbReference>
<dbReference type="NCBIfam" id="TIGR00210">
    <property type="entry name" value="gltS"/>
    <property type="match status" value="1"/>
</dbReference>
<reference evidence="3 4" key="1">
    <citation type="submission" date="2016-10" db="EMBL/GenBank/DDBJ databases">
        <authorList>
            <person name="de Groot N.N."/>
        </authorList>
    </citation>
    <scope>NUCLEOTIDE SEQUENCE [LARGE SCALE GENOMIC DNA]</scope>
    <source>
        <strain evidence="3 4">DSM 19706</strain>
    </source>
</reference>
<dbReference type="Pfam" id="PF03616">
    <property type="entry name" value="Glt_symporter"/>
    <property type="match status" value="1"/>
</dbReference>
<accession>A0A1I0EU79</accession>